<dbReference type="InterPro" id="IPR026265">
    <property type="entry name" value="LptC"/>
</dbReference>
<proteinExistence type="predicted"/>
<gene>
    <name evidence="6" type="ORF">SAMN05216526_0729</name>
</gene>
<keyword evidence="3" id="KW-0812">Transmembrane</keyword>
<dbReference type="GO" id="GO:0015221">
    <property type="term" value="F:lipopolysaccharide transmembrane transporter activity"/>
    <property type="evidence" value="ECO:0007669"/>
    <property type="project" value="InterPro"/>
</dbReference>
<protein>
    <submittedName>
        <fullName evidence="6">Lipopolysaccharide export system protein LptC</fullName>
    </submittedName>
</protein>
<keyword evidence="1" id="KW-1003">Cell membrane</keyword>
<evidence type="ECO:0000256" key="4">
    <source>
        <dbReference type="ARBA" id="ARBA00022989"/>
    </source>
</evidence>
<dbReference type="GO" id="GO:0017089">
    <property type="term" value="F:glycolipid transfer activity"/>
    <property type="evidence" value="ECO:0007669"/>
    <property type="project" value="TreeGrafter"/>
</dbReference>
<dbReference type="Pfam" id="PF06835">
    <property type="entry name" value="LptC"/>
    <property type="match status" value="1"/>
</dbReference>
<dbReference type="OrthoDB" id="5973594at2"/>
<keyword evidence="4" id="KW-1133">Transmembrane helix</keyword>
<dbReference type="Proteomes" id="UP000223759">
    <property type="component" value="Unassembled WGS sequence"/>
</dbReference>
<dbReference type="AlphaFoldDB" id="A0A1R3VQI9"/>
<dbReference type="Gene3D" id="2.60.450.10">
    <property type="entry name" value="Lipopolysaccharide (LPS) transport protein A like domain"/>
    <property type="match status" value="1"/>
</dbReference>
<evidence type="ECO:0000256" key="2">
    <source>
        <dbReference type="ARBA" id="ARBA00022519"/>
    </source>
</evidence>
<dbReference type="EMBL" id="FTPK01000001">
    <property type="protein sequence ID" value="SIT66953.1"/>
    <property type="molecule type" value="Genomic_DNA"/>
</dbReference>
<keyword evidence="7" id="KW-1185">Reference proteome</keyword>
<sequence length="190" mass="21402">MKKRRGLFLGVILGLALVVWQLQTQEQPAQLLLLERDADTDPVEFFLTQFHSWVMDEQGQLVREITGTRLEQYQTEGDGSIWNPIMVLYGEEPAPAWTVQSETAWVSPEGDEILMQGAATMRRPGAEGFEPVTVNSSEVTVFPDLQQATTRQHAHIITPTRETQSIGMSADLSKDTLDMDERARTIYVPQ</sequence>
<dbReference type="STRING" id="233100.SAMN05216526_0729"/>
<dbReference type="PANTHER" id="PTHR37481:SF1">
    <property type="entry name" value="LIPOPOLYSACCHARIDE EXPORT SYSTEM PROTEIN LPTC"/>
    <property type="match status" value="1"/>
</dbReference>
<dbReference type="PANTHER" id="PTHR37481">
    <property type="entry name" value="LIPOPOLYSACCHARIDE EXPORT SYSTEM PROTEIN LPTC"/>
    <property type="match status" value="1"/>
</dbReference>
<keyword evidence="2" id="KW-0997">Cell inner membrane</keyword>
<dbReference type="GO" id="GO:0030288">
    <property type="term" value="C:outer membrane-bounded periplasmic space"/>
    <property type="evidence" value="ECO:0007669"/>
    <property type="project" value="TreeGrafter"/>
</dbReference>
<dbReference type="InterPro" id="IPR052363">
    <property type="entry name" value="LPS_export_LptC"/>
</dbReference>
<keyword evidence="5" id="KW-0472">Membrane</keyword>
<accession>A0A1R3VQI9</accession>
<evidence type="ECO:0000313" key="7">
    <source>
        <dbReference type="Proteomes" id="UP000223759"/>
    </source>
</evidence>
<dbReference type="NCBIfam" id="TIGR04409">
    <property type="entry name" value="LptC_YrbK"/>
    <property type="match status" value="1"/>
</dbReference>
<evidence type="ECO:0000313" key="6">
    <source>
        <dbReference type="EMBL" id="SIT66953.1"/>
    </source>
</evidence>
<evidence type="ECO:0000256" key="3">
    <source>
        <dbReference type="ARBA" id="ARBA00022692"/>
    </source>
</evidence>
<evidence type="ECO:0000256" key="1">
    <source>
        <dbReference type="ARBA" id="ARBA00022475"/>
    </source>
</evidence>
<organism evidence="6 7">
    <name type="scientific">Ectothiorhodosinus mongolicus</name>
    <dbReference type="NCBI Taxonomy" id="233100"/>
    <lineage>
        <taxon>Bacteria</taxon>
        <taxon>Pseudomonadati</taxon>
        <taxon>Pseudomonadota</taxon>
        <taxon>Gammaproteobacteria</taxon>
        <taxon>Chromatiales</taxon>
        <taxon>Ectothiorhodospiraceae</taxon>
        <taxon>Ectothiorhodosinus</taxon>
    </lineage>
</organism>
<dbReference type="GO" id="GO:0005886">
    <property type="term" value="C:plasma membrane"/>
    <property type="evidence" value="ECO:0007669"/>
    <property type="project" value="InterPro"/>
</dbReference>
<dbReference type="InterPro" id="IPR010664">
    <property type="entry name" value="LipoPS_assembly_LptC-rel"/>
</dbReference>
<dbReference type="RefSeq" id="WP_076754995.1">
    <property type="nucleotide sequence ID" value="NZ_CP023018.1"/>
</dbReference>
<evidence type="ECO:0000256" key="5">
    <source>
        <dbReference type="ARBA" id="ARBA00023136"/>
    </source>
</evidence>
<reference evidence="6 7" key="1">
    <citation type="submission" date="2017-01" db="EMBL/GenBank/DDBJ databases">
        <authorList>
            <person name="Mah S.A."/>
            <person name="Swanson W.J."/>
            <person name="Moy G.W."/>
            <person name="Vacquier V.D."/>
        </authorList>
    </citation>
    <scope>NUCLEOTIDE SEQUENCE [LARGE SCALE GENOMIC DNA]</scope>
    <source>
        <strain evidence="6 7">M9</strain>
    </source>
</reference>
<name>A0A1R3VQI9_9GAMM</name>